<dbReference type="InterPro" id="IPR001492">
    <property type="entry name" value="Flagellin"/>
</dbReference>
<dbReference type="KEGG" id="tvr:TVD_07030"/>
<dbReference type="InterPro" id="IPR046358">
    <property type="entry name" value="Flagellin_C"/>
</dbReference>
<sequence length="466" mass="48408">MSQVINTNVLSLNAQRNLNNSQGALSQSLERLSSGLRINSAKDDAAGLAISERFTTQIRGLNQAVRNANDGISFSQTAEGALGTIGDNLQRIRELAVQAGNDTNSSQDRQALNNEVSQLVEEINRVANSTQFNGQDILNGTLEELIFQVGANRNQTIGVEGVNAQGSQLGAQVADGAAALLGDFTDGLDLSTLGGDSLSLQGIGIDLTDLDADATSLAQVVNRINDASADSGVRASLAPTAEATLAVTDATADGTLNINGVNIAIANDDGAEEIAAKINDLSSQTGVRADFSGDDLILESNSDIQMSVTDGGALAIEGLTTGDSGSILRGIELSREIGGDIQIAGNDFALLGLSADVDEQESLSMNDIDVLSREGATDTLRVVDFALDQVNGLRAELGAVQVRFENTISNLEISSENLSAARSRIQDADFAAETAELTRAQVLQQAGTSVLSQANAVPQNVLALLQ</sequence>
<dbReference type="Proteomes" id="UP000064201">
    <property type="component" value="Chromosome"/>
</dbReference>
<dbReference type="InterPro" id="IPR001029">
    <property type="entry name" value="Flagellin_N"/>
</dbReference>
<evidence type="ECO:0000256" key="2">
    <source>
        <dbReference type="ARBA" id="ARBA00022525"/>
    </source>
</evidence>
<dbReference type="PATRIC" id="fig|106634.4.peg.1437"/>
<evidence type="ECO:0000313" key="7">
    <source>
        <dbReference type="EMBL" id="AKJ95128.1"/>
    </source>
</evidence>
<comment type="function">
    <text evidence="4">Flagellin is the subunit protein which polymerizes to form the filaments of bacterial flagella.</text>
</comment>
<reference evidence="7 8" key="1">
    <citation type="submission" date="2015-04" db="EMBL/GenBank/DDBJ databases">
        <title>Complete Sequence for the Genome of the Thioalkalivibrio versutus D301.</title>
        <authorList>
            <person name="Mu T."/>
            <person name="Zhou J."/>
            <person name="Xu X."/>
        </authorList>
    </citation>
    <scope>NUCLEOTIDE SEQUENCE [LARGE SCALE GENOMIC DNA]</scope>
    <source>
        <strain evidence="7 8">D301</strain>
    </source>
</reference>
<keyword evidence="7" id="KW-0282">Flagellum</keyword>
<name>A0A0G3G1R1_9GAMM</name>
<dbReference type="EMBL" id="CP011367">
    <property type="protein sequence ID" value="AKJ95128.1"/>
    <property type="molecule type" value="Genomic_DNA"/>
</dbReference>
<dbReference type="GO" id="GO:0005576">
    <property type="term" value="C:extracellular region"/>
    <property type="evidence" value="ECO:0007669"/>
    <property type="project" value="UniProtKB-SubCell"/>
</dbReference>
<dbReference type="InterPro" id="IPR010810">
    <property type="entry name" value="Flagellin_hook_IN_motif"/>
</dbReference>
<accession>A0A0G3G1R1</accession>
<dbReference type="Gene3D" id="6.10.10.10">
    <property type="entry name" value="Flagellar export chaperone, C-terminal domain"/>
    <property type="match status" value="1"/>
</dbReference>
<dbReference type="SUPFAM" id="SSF64518">
    <property type="entry name" value="Phase 1 flagellin"/>
    <property type="match status" value="1"/>
</dbReference>
<dbReference type="Pfam" id="PF00669">
    <property type="entry name" value="Flagellin_N"/>
    <property type="match status" value="1"/>
</dbReference>
<evidence type="ECO:0000256" key="3">
    <source>
        <dbReference type="ARBA" id="ARBA00023143"/>
    </source>
</evidence>
<dbReference type="Gene3D" id="2.170.280.10">
    <property type="entry name" value="f41 fragment of flagellin, middle domain"/>
    <property type="match status" value="1"/>
</dbReference>
<keyword evidence="2 4" id="KW-0964">Secreted</keyword>
<comment type="subcellular location">
    <subcellularLocation>
        <location evidence="4">Secreted</location>
    </subcellularLocation>
    <subcellularLocation>
        <location evidence="4">Bacterial flagellum</location>
    </subcellularLocation>
</comment>
<keyword evidence="7" id="KW-0969">Cilium</keyword>
<dbReference type="PANTHER" id="PTHR42792">
    <property type="entry name" value="FLAGELLIN"/>
    <property type="match status" value="1"/>
</dbReference>
<feature type="domain" description="Flagellin N-terminal" evidence="5">
    <location>
        <begin position="5"/>
        <end position="141"/>
    </location>
</feature>
<dbReference type="Gene3D" id="1.20.1330.10">
    <property type="entry name" value="f41 fragment of flagellin, N-terminal domain"/>
    <property type="match status" value="1"/>
</dbReference>
<dbReference type="PANTHER" id="PTHR42792:SF2">
    <property type="entry name" value="FLAGELLIN"/>
    <property type="match status" value="1"/>
</dbReference>
<dbReference type="GO" id="GO:0005198">
    <property type="term" value="F:structural molecule activity"/>
    <property type="evidence" value="ECO:0007669"/>
    <property type="project" value="UniProtKB-UniRule"/>
</dbReference>
<dbReference type="InterPro" id="IPR042187">
    <property type="entry name" value="Flagellin_C_sub2"/>
</dbReference>
<dbReference type="Gene3D" id="6.10.280.190">
    <property type="match status" value="1"/>
</dbReference>
<feature type="domain" description="Flagellin C-terminal" evidence="6">
    <location>
        <begin position="381"/>
        <end position="465"/>
    </location>
</feature>
<dbReference type="Pfam" id="PF00700">
    <property type="entry name" value="Flagellin_C"/>
    <property type="match status" value="1"/>
</dbReference>
<dbReference type="OrthoDB" id="9796789at2"/>
<evidence type="ECO:0000259" key="5">
    <source>
        <dbReference type="Pfam" id="PF00669"/>
    </source>
</evidence>
<evidence type="ECO:0000256" key="4">
    <source>
        <dbReference type="RuleBase" id="RU362073"/>
    </source>
</evidence>
<dbReference type="Gene3D" id="2.30.220.10">
    <property type="entry name" value="f41 fragment of flagellin, C-terminal domain"/>
    <property type="match status" value="1"/>
</dbReference>
<evidence type="ECO:0000313" key="8">
    <source>
        <dbReference type="Proteomes" id="UP000064201"/>
    </source>
</evidence>
<dbReference type="GO" id="GO:0009288">
    <property type="term" value="C:bacterial-type flagellum"/>
    <property type="evidence" value="ECO:0007669"/>
    <property type="project" value="UniProtKB-SubCell"/>
</dbReference>
<proteinExistence type="inferred from homology"/>
<dbReference type="STRING" id="106634.TVD_07030"/>
<dbReference type="Pfam" id="PF07196">
    <property type="entry name" value="Flagellin_IN"/>
    <property type="match status" value="1"/>
</dbReference>
<evidence type="ECO:0000259" key="6">
    <source>
        <dbReference type="Pfam" id="PF00700"/>
    </source>
</evidence>
<dbReference type="AlphaFoldDB" id="A0A0G3G1R1"/>
<evidence type="ECO:0000256" key="1">
    <source>
        <dbReference type="ARBA" id="ARBA00005709"/>
    </source>
</evidence>
<comment type="similarity">
    <text evidence="1 4">Belongs to the bacterial flagellin family.</text>
</comment>
<keyword evidence="3 4" id="KW-0975">Bacterial flagellum</keyword>
<keyword evidence="8" id="KW-1185">Reference proteome</keyword>
<dbReference type="RefSeq" id="WP_047251194.1">
    <property type="nucleotide sequence ID" value="NZ_CP011367.1"/>
</dbReference>
<keyword evidence="7" id="KW-0966">Cell projection</keyword>
<protein>
    <recommendedName>
        <fullName evidence="4">Flagellin</fullName>
    </recommendedName>
</protein>
<gene>
    <name evidence="7" type="ORF">TVD_07030</name>
</gene>
<dbReference type="PRINTS" id="PR00207">
    <property type="entry name" value="FLAGELLIN"/>
</dbReference>
<organism evidence="7 8">
    <name type="scientific">Thioalkalivibrio versutus</name>
    <dbReference type="NCBI Taxonomy" id="106634"/>
    <lineage>
        <taxon>Bacteria</taxon>
        <taxon>Pseudomonadati</taxon>
        <taxon>Pseudomonadota</taxon>
        <taxon>Gammaproteobacteria</taxon>
        <taxon>Chromatiales</taxon>
        <taxon>Ectothiorhodospiraceae</taxon>
        <taxon>Thioalkalivibrio</taxon>
    </lineage>
</organism>